<organism evidence="2 3">
    <name type="scientific">Acidiphilium rubrum</name>
    <dbReference type="NCBI Taxonomy" id="526"/>
    <lineage>
        <taxon>Bacteria</taxon>
        <taxon>Pseudomonadati</taxon>
        <taxon>Pseudomonadota</taxon>
        <taxon>Alphaproteobacteria</taxon>
        <taxon>Acetobacterales</taxon>
        <taxon>Acidocellaceae</taxon>
        <taxon>Acidiphilium</taxon>
    </lineage>
</organism>
<dbReference type="GO" id="GO:0019645">
    <property type="term" value="P:anaerobic electron transport chain"/>
    <property type="evidence" value="ECO:0007669"/>
    <property type="project" value="InterPro"/>
</dbReference>
<protein>
    <submittedName>
        <fullName evidence="2">DMSO reductase anchor subunit</fullName>
    </submittedName>
</protein>
<evidence type="ECO:0000256" key="1">
    <source>
        <dbReference type="SAM" id="Phobius"/>
    </source>
</evidence>
<keyword evidence="1" id="KW-1133">Transmembrane helix</keyword>
<dbReference type="GO" id="GO:0009390">
    <property type="term" value="C:dimethyl sulfoxide reductase complex"/>
    <property type="evidence" value="ECO:0007669"/>
    <property type="project" value="TreeGrafter"/>
</dbReference>
<dbReference type="GO" id="GO:0009389">
    <property type="term" value="F:dimethyl sulfoxide reductase activity"/>
    <property type="evidence" value="ECO:0007669"/>
    <property type="project" value="TreeGrafter"/>
</dbReference>
<proteinExistence type="predicted"/>
<feature type="transmembrane region" description="Helical" evidence="1">
    <location>
        <begin position="84"/>
        <end position="104"/>
    </location>
</feature>
<sequence>MTPASSVLLLTTLTGFGYGLLAWLGLFCALGLLPHALWFLPVGVMIALAFASGGLLASTLHLGRPERAWRAFSQWRSSWLSREGVASVLTYPPALGFAALWYFAGAGAPATRALGLLAAFMALATVYCTAMIYASLKPIRQWHNRHTAPDYLIFAALSGATLLAALTGIWTGHARLTGALAALAALVAAVAKLGYWRFIDRQAPLTTLASATGLAAFGSVTPLDQPHFTENYILREMGYQIARKHAAKLRRIALVVAFGLPGLFALLAAIGIAPMIAAPLAAICTGAGLFIERWLFFAEATHVAAIYYGRAV</sequence>
<feature type="transmembrane region" description="Helical" evidence="1">
    <location>
        <begin position="252"/>
        <end position="270"/>
    </location>
</feature>
<feature type="transmembrane region" description="Helical" evidence="1">
    <location>
        <begin position="38"/>
        <end position="63"/>
    </location>
</feature>
<accession>A0A8G2CHL3</accession>
<dbReference type="AlphaFoldDB" id="A0A8G2CHL3"/>
<evidence type="ECO:0000313" key="3">
    <source>
        <dbReference type="Proteomes" id="UP000186308"/>
    </source>
</evidence>
<dbReference type="GO" id="GO:0005886">
    <property type="term" value="C:plasma membrane"/>
    <property type="evidence" value="ECO:0007669"/>
    <property type="project" value="TreeGrafter"/>
</dbReference>
<feature type="transmembrane region" description="Helical" evidence="1">
    <location>
        <begin position="176"/>
        <end position="195"/>
    </location>
</feature>
<feature type="transmembrane region" description="Helical" evidence="1">
    <location>
        <begin position="116"/>
        <end position="136"/>
    </location>
</feature>
<keyword evidence="1" id="KW-0472">Membrane</keyword>
<reference evidence="2 3" key="1">
    <citation type="submission" date="2017-01" db="EMBL/GenBank/DDBJ databases">
        <authorList>
            <person name="Varghese N."/>
            <person name="Submissions S."/>
        </authorList>
    </citation>
    <scope>NUCLEOTIDE SEQUENCE [LARGE SCALE GENOMIC DNA]</scope>
    <source>
        <strain evidence="2 3">ATCC 35905</strain>
    </source>
</reference>
<dbReference type="PANTHER" id="PTHR38095">
    <property type="entry name" value="ANAEROBIC DIMETHYL SULFOXIDE REDUCTASE CHAIN YNFH"/>
    <property type="match status" value="1"/>
</dbReference>
<feature type="transmembrane region" description="Helical" evidence="1">
    <location>
        <begin position="276"/>
        <end position="296"/>
    </location>
</feature>
<dbReference type="Pfam" id="PF04976">
    <property type="entry name" value="DmsC"/>
    <property type="match status" value="1"/>
</dbReference>
<keyword evidence="1" id="KW-0812">Transmembrane</keyword>
<dbReference type="OrthoDB" id="5520897at2"/>
<dbReference type="Proteomes" id="UP000186308">
    <property type="component" value="Unassembled WGS sequence"/>
</dbReference>
<comment type="caution">
    <text evidence="2">The sequence shown here is derived from an EMBL/GenBank/DDBJ whole genome shotgun (WGS) entry which is preliminary data.</text>
</comment>
<gene>
    <name evidence="2" type="ORF">SAMN05421828_101187</name>
</gene>
<dbReference type="InterPro" id="IPR007059">
    <property type="entry name" value="DmsC"/>
</dbReference>
<evidence type="ECO:0000313" key="2">
    <source>
        <dbReference type="EMBL" id="SIQ07874.1"/>
    </source>
</evidence>
<dbReference type="PANTHER" id="PTHR38095:SF1">
    <property type="entry name" value="ANAEROBIC DIMETHYL SULFOXIDE REDUCTASE CHAIN YNFH"/>
    <property type="match status" value="1"/>
</dbReference>
<dbReference type="EMBL" id="FTNE01000001">
    <property type="protein sequence ID" value="SIQ07874.1"/>
    <property type="molecule type" value="Genomic_DNA"/>
</dbReference>
<keyword evidence="3" id="KW-1185">Reference proteome</keyword>
<dbReference type="RefSeq" id="WP_029312413.1">
    <property type="nucleotide sequence ID" value="NZ_FTNE01000001.1"/>
</dbReference>
<feature type="transmembrane region" description="Helical" evidence="1">
    <location>
        <begin position="148"/>
        <end position="170"/>
    </location>
</feature>
<feature type="transmembrane region" description="Helical" evidence="1">
    <location>
        <begin position="7"/>
        <end position="32"/>
    </location>
</feature>
<name>A0A8G2CHL3_ACIRU</name>